<dbReference type="OrthoDB" id="8854879at2759"/>
<protein>
    <recommendedName>
        <fullName evidence="9">CXXC-type domain-containing protein</fullName>
    </recommendedName>
</protein>
<evidence type="ECO:0000256" key="7">
    <source>
        <dbReference type="PROSITE-ProRule" id="PRU00509"/>
    </source>
</evidence>
<evidence type="ECO:0000256" key="4">
    <source>
        <dbReference type="ARBA" id="ARBA00022771"/>
    </source>
</evidence>
<dbReference type="PANTHER" id="PTHR13419">
    <property type="entry name" value="ZINC FINGER-CONTAINING"/>
    <property type="match status" value="1"/>
</dbReference>
<dbReference type="Proteomes" id="UP000594454">
    <property type="component" value="Chromosome 2"/>
</dbReference>
<reference evidence="10 11" key="1">
    <citation type="submission" date="2020-11" db="EMBL/GenBank/DDBJ databases">
        <authorList>
            <person name="Wallbank WR R."/>
            <person name="Pardo Diaz C."/>
            <person name="Kozak K."/>
            <person name="Martin S."/>
            <person name="Jiggins C."/>
            <person name="Moest M."/>
            <person name="Warren A I."/>
            <person name="Generalovic N T."/>
            <person name="Byers J.R.P. K."/>
            <person name="Montejo-Kovacevich G."/>
            <person name="Yen C E."/>
        </authorList>
    </citation>
    <scope>NUCLEOTIDE SEQUENCE [LARGE SCALE GENOMIC DNA]</scope>
</reference>
<keyword evidence="4 7" id="KW-0863">Zinc-finger</keyword>
<evidence type="ECO:0000256" key="3">
    <source>
        <dbReference type="ARBA" id="ARBA00022723"/>
    </source>
</evidence>
<name>A0A7R8YS43_HERIL</name>
<evidence type="ECO:0000256" key="2">
    <source>
        <dbReference type="ARBA" id="ARBA00022490"/>
    </source>
</evidence>
<feature type="region of interest" description="Disordered" evidence="8">
    <location>
        <begin position="1"/>
        <end position="20"/>
    </location>
</feature>
<feature type="compositionally biased region" description="Polar residues" evidence="8">
    <location>
        <begin position="66"/>
        <end position="78"/>
    </location>
</feature>
<keyword evidence="6" id="KW-0238">DNA-binding</keyword>
<dbReference type="GO" id="GO:0008327">
    <property type="term" value="F:methyl-CpG binding"/>
    <property type="evidence" value="ECO:0007669"/>
    <property type="project" value="TreeGrafter"/>
</dbReference>
<feature type="compositionally biased region" description="Pro residues" evidence="8">
    <location>
        <begin position="117"/>
        <end position="127"/>
    </location>
</feature>
<feature type="domain" description="CXXC-type" evidence="9">
    <location>
        <begin position="339"/>
        <end position="379"/>
    </location>
</feature>
<evidence type="ECO:0000256" key="5">
    <source>
        <dbReference type="ARBA" id="ARBA00022833"/>
    </source>
</evidence>
<gene>
    <name evidence="10" type="ORF">HERILL_LOCUS5223</name>
</gene>
<dbReference type="PROSITE" id="PS51058">
    <property type="entry name" value="ZF_CXXC"/>
    <property type="match status" value="1"/>
</dbReference>
<keyword evidence="2" id="KW-0963">Cytoplasm</keyword>
<feature type="region of interest" description="Disordered" evidence="8">
    <location>
        <begin position="272"/>
        <end position="340"/>
    </location>
</feature>
<comment type="subcellular location">
    <subcellularLocation>
        <location evidence="1">Cytoplasm</location>
    </subcellularLocation>
</comment>
<dbReference type="EMBL" id="LR899010">
    <property type="protein sequence ID" value="CAD7082170.1"/>
    <property type="molecule type" value="Genomic_DNA"/>
</dbReference>
<feature type="compositionally biased region" description="Low complexity" evidence="8">
    <location>
        <begin position="284"/>
        <end position="297"/>
    </location>
</feature>
<evidence type="ECO:0000256" key="1">
    <source>
        <dbReference type="ARBA" id="ARBA00004496"/>
    </source>
</evidence>
<dbReference type="PANTHER" id="PTHR13419:SF0">
    <property type="entry name" value="CXXC-TYPE DOMAIN-CONTAINING PROTEIN"/>
    <property type="match status" value="1"/>
</dbReference>
<evidence type="ECO:0000259" key="9">
    <source>
        <dbReference type="PROSITE" id="PS51058"/>
    </source>
</evidence>
<feature type="compositionally biased region" description="Basic and acidic residues" evidence="8">
    <location>
        <begin position="81"/>
        <end position="91"/>
    </location>
</feature>
<feature type="compositionally biased region" description="Basic and acidic residues" evidence="8">
    <location>
        <begin position="329"/>
        <end position="338"/>
    </location>
</feature>
<feature type="region of interest" description="Disordered" evidence="8">
    <location>
        <begin position="60"/>
        <end position="92"/>
    </location>
</feature>
<sequence length="441" mass="48459">MASMMNAQTGASSSNSANEQNLMNTSHHLGLNHHAQYSTGTGGGFVSELVDPNTWDYYERQDTRSSTDPITSQSNSYTRPWEMDPPKDSKGFEPFSKLPSFQSQFHAYSETNLIPEPSLPQPVPVPVSPSSASPGNGQLTQLTPINSLQTGLTALSTPSFHTLTAVNTRPYPIVPAPIQARDIPSINQQYLDERHIQLYQPISTFTPQNVVTVIKKEPMSHYQDLNGSQLQSTPTFESAMMDNGYHNTQQNTPAPTTTLKVEKVMNSPVTRVDARKKERRKIRASSLESSAESESSAMEIGDPSNPGQVDAVSSTANFKSPMSSIGMGEGHDVTGEKQTKKKRKRCGECIGCQKKDNCGDCAPCRNDKSHQICKQRRCEKLTDKKLIYGADGQLVRSQESRRGRGKGRNANGVSTRFSSASVWNVVSNNNHGEMHGCCLFR</sequence>
<dbReference type="Pfam" id="PF02008">
    <property type="entry name" value="zf-CXXC"/>
    <property type="match status" value="1"/>
</dbReference>
<evidence type="ECO:0000313" key="10">
    <source>
        <dbReference type="EMBL" id="CAD7082170.1"/>
    </source>
</evidence>
<evidence type="ECO:0000256" key="8">
    <source>
        <dbReference type="SAM" id="MobiDB-lite"/>
    </source>
</evidence>
<feature type="region of interest" description="Disordered" evidence="8">
    <location>
        <begin position="113"/>
        <end position="138"/>
    </location>
</feature>
<dbReference type="InterPro" id="IPR002857">
    <property type="entry name" value="Znf_CXXC"/>
</dbReference>
<keyword evidence="3" id="KW-0479">Metal-binding</keyword>
<keyword evidence="5" id="KW-0862">Zinc</keyword>
<dbReference type="GO" id="GO:0005737">
    <property type="term" value="C:cytoplasm"/>
    <property type="evidence" value="ECO:0007669"/>
    <property type="project" value="UniProtKB-SubCell"/>
</dbReference>
<dbReference type="AlphaFoldDB" id="A0A7R8YS43"/>
<evidence type="ECO:0000256" key="6">
    <source>
        <dbReference type="ARBA" id="ARBA00023125"/>
    </source>
</evidence>
<dbReference type="InParanoid" id="A0A7R8YS43"/>
<evidence type="ECO:0000313" key="11">
    <source>
        <dbReference type="Proteomes" id="UP000594454"/>
    </source>
</evidence>
<organism evidence="10 11">
    <name type="scientific">Hermetia illucens</name>
    <name type="common">Black soldier fly</name>
    <dbReference type="NCBI Taxonomy" id="343691"/>
    <lineage>
        <taxon>Eukaryota</taxon>
        <taxon>Metazoa</taxon>
        <taxon>Ecdysozoa</taxon>
        <taxon>Arthropoda</taxon>
        <taxon>Hexapoda</taxon>
        <taxon>Insecta</taxon>
        <taxon>Pterygota</taxon>
        <taxon>Neoptera</taxon>
        <taxon>Endopterygota</taxon>
        <taxon>Diptera</taxon>
        <taxon>Brachycera</taxon>
        <taxon>Stratiomyomorpha</taxon>
        <taxon>Stratiomyidae</taxon>
        <taxon>Hermetiinae</taxon>
        <taxon>Hermetia</taxon>
    </lineage>
</organism>
<accession>A0A7R8YS43</accession>
<dbReference type="GO" id="GO:0005634">
    <property type="term" value="C:nucleus"/>
    <property type="evidence" value="ECO:0007669"/>
    <property type="project" value="TreeGrafter"/>
</dbReference>
<dbReference type="GO" id="GO:0008270">
    <property type="term" value="F:zinc ion binding"/>
    <property type="evidence" value="ECO:0007669"/>
    <property type="project" value="UniProtKB-KW"/>
</dbReference>
<proteinExistence type="predicted"/>
<dbReference type="InterPro" id="IPR040388">
    <property type="entry name" value="CXXC4/CXXC5"/>
</dbReference>
<keyword evidence="11" id="KW-1185">Reference proteome</keyword>
<feature type="compositionally biased region" description="Polar residues" evidence="8">
    <location>
        <begin position="305"/>
        <end position="323"/>
    </location>
</feature>